<organism evidence="2 3">
    <name type="scientific">Listeria fleischmannii</name>
    <dbReference type="NCBI Taxonomy" id="1069827"/>
    <lineage>
        <taxon>Bacteria</taxon>
        <taxon>Bacillati</taxon>
        <taxon>Bacillota</taxon>
        <taxon>Bacilli</taxon>
        <taxon>Bacillales</taxon>
        <taxon>Listeriaceae</taxon>
        <taxon>Listeria</taxon>
    </lineage>
</organism>
<feature type="transmembrane region" description="Helical" evidence="1">
    <location>
        <begin position="23"/>
        <end position="49"/>
    </location>
</feature>
<evidence type="ECO:0000313" key="2">
    <source>
        <dbReference type="EMBL" id="MBC1397474.1"/>
    </source>
</evidence>
<feature type="transmembrane region" description="Helical" evidence="1">
    <location>
        <begin position="69"/>
        <end position="87"/>
    </location>
</feature>
<keyword evidence="1" id="KW-0812">Transmembrane</keyword>
<dbReference type="EMBL" id="JAARPY010000001">
    <property type="protein sequence ID" value="MBC1397474.1"/>
    <property type="molecule type" value="Genomic_DNA"/>
</dbReference>
<dbReference type="AlphaFoldDB" id="A0A841YB43"/>
<evidence type="ECO:0000256" key="1">
    <source>
        <dbReference type="SAM" id="Phobius"/>
    </source>
</evidence>
<comment type="caution">
    <text evidence="2">The sequence shown here is derived from an EMBL/GenBank/DDBJ whole genome shotgun (WGS) entry which is preliminary data.</text>
</comment>
<proteinExistence type="predicted"/>
<protein>
    <submittedName>
        <fullName evidence="2">Uncharacterized protein</fullName>
    </submittedName>
</protein>
<keyword evidence="1" id="KW-1133">Transmembrane helix</keyword>
<feature type="transmembrane region" description="Helical" evidence="1">
    <location>
        <begin position="123"/>
        <end position="143"/>
    </location>
</feature>
<accession>A0A841YB43</accession>
<reference evidence="2 3" key="1">
    <citation type="submission" date="2020-03" db="EMBL/GenBank/DDBJ databases">
        <title>Soil Listeria distribution.</title>
        <authorList>
            <person name="Liao J."/>
            <person name="Wiedmann M."/>
        </authorList>
    </citation>
    <scope>NUCLEOTIDE SEQUENCE [LARGE SCALE GENOMIC DNA]</scope>
    <source>
        <strain evidence="2 3">FSL L7-1645</strain>
    </source>
</reference>
<name>A0A841YB43_9LIST</name>
<gene>
    <name evidence="2" type="ORF">HB844_01105</name>
</gene>
<feature type="transmembrane region" description="Helical" evidence="1">
    <location>
        <begin position="99"/>
        <end position="117"/>
    </location>
</feature>
<dbReference type="Proteomes" id="UP000571128">
    <property type="component" value="Unassembled WGS sequence"/>
</dbReference>
<keyword evidence="1" id="KW-0472">Membrane</keyword>
<evidence type="ECO:0000313" key="3">
    <source>
        <dbReference type="Proteomes" id="UP000571128"/>
    </source>
</evidence>
<sequence length="150" mass="16430">MVQSGGKWGVLMQPIYLKQAKSITLIIAFVSLLQALLAIIGVMTVALTIPDQEKLNLTDTIIRRALLNTSINAIFFVIFTILFFVAFKRLKNGLQVGALIYVSYIIFMVVSILFGIIGSGFNLGSLLISLMLILLTGIALYSVKKGEQMS</sequence>